<evidence type="ECO:0000313" key="3">
    <source>
        <dbReference type="Proteomes" id="UP000653480"/>
    </source>
</evidence>
<dbReference type="AlphaFoldDB" id="A0A8H9H4U8"/>
<protein>
    <submittedName>
        <fullName evidence="2">Uncharacterized protein</fullName>
    </submittedName>
</protein>
<gene>
    <name evidence="2" type="ORF">GCM10011574_64380</name>
</gene>
<comment type="caution">
    <text evidence="2">The sequence shown here is derived from an EMBL/GenBank/DDBJ whole genome shotgun (WGS) entry which is preliminary data.</text>
</comment>
<evidence type="ECO:0000313" key="2">
    <source>
        <dbReference type="EMBL" id="GGO29268.1"/>
    </source>
</evidence>
<dbReference type="EMBL" id="BMMN01000018">
    <property type="protein sequence ID" value="GGO29268.1"/>
    <property type="molecule type" value="Genomic_DNA"/>
</dbReference>
<organism evidence="2 3">
    <name type="scientific">Microbispora bryophytorum</name>
    <dbReference type="NCBI Taxonomy" id="1460882"/>
    <lineage>
        <taxon>Bacteria</taxon>
        <taxon>Bacillati</taxon>
        <taxon>Actinomycetota</taxon>
        <taxon>Actinomycetes</taxon>
        <taxon>Streptosporangiales</taxon>
        <taxon>Streptosporangiaceae</taxon>
        <taxon>Microbispora</taxon>
    </lineage>
</organism>
<proteinExistence type="predicted"/>
<evidence type="ECO:0000256" key="1">
    <source>
        <dbReference type="SAM" id="MobiDB-lite"/>
    </source>
</evidence>
<reference evidence="2" key="1">
    <citation type="journal article" date="2014" name="Int. J. Syst. Evol. Microbiol.">
        <title>Complete genome sequence of Corynebacterium casei LMG S-19264T (=DSM 44701T), isolated from a smear-ripened cheese.</title>
        <authorList>
            <consortium name="US DOE Joint Genome Institute (JGI-PGF)"/>
            <person name="Walter F."/>
            <person name="Albersmeier A."/>
            <person name="Kalinowski J."/>
            <person name="Ruckert C."/>
        </authorList>
    </citation>
    <scope>NUCLEOTIDE SEQUENCE</scope>
    <source>
        <strain evidence="2">CGMCC 4.7138</strain>
    </source>
</reference>
<keyword evidence="3" id="KW-1185">Reference proteome</keyword>
<dbReference type="Proteomes" id="UP000653480">
    <property type="component" value="Unassembled WGS sequence"/>
</dbReference>
<accession>A0A8H9H4U8</accession>
<sequence>MVAGMVRAAGAKRQHARVGRATCRVTVPDDVRISNRFIPCDLPKPHEPPQHRKFARMDSVDMGKVSTIPRK</sequence>
<name>A0A8H9H4U8_9ACTN</name>
<feature type="compositionally biased region" description="Basic and acidic residues" evidence="1">
    <location>
        <begin position="43"/>
        <end position="61"/>
    </location>
</feature>
<feature type="region of interest" description="Disordered" evidence="1">
    <location>
        <begin position="41"/>
        <end position="71"/>
    </location>
</feature>
<reference evidence="2" key="2">
    <citation type="submission" date="2020-09" db="EMBL/GenBank/DDBJ databases">
        <authorList>
            <person name="Sun Q."/>
            <person name="Zhou Y."/>
        </authorList>
    </citation>
    <scope>NUCLEOTIDE SEQUENCE</scope>
    <source>
        <strain evidence="2">CGMCC 4.7138</strain>
    </source>
</reference>